<dbReference type="SUPFAM" id="SSF55846">
    <property type="entry name" value="N-acetylmuramoyl-L-alanine amidase-like"/>
    <property type="match status" value="1"/>
</dbReference>
<evidence type="ECO:0000313" key="7">
    <source>
        <dbReference type="Proteomes" id="UP000179524"/>
    </source>
</evidence>
<dbReference type="PROSITE" id="PS51272">
    <property type="entry name" value="SLH"/>
    <property type="match status" value="1"/>
</dbReference>
<dbReference type="CDD" id="cd06583">
    <property type="entry name" value="PGRP"/>
    <property type="match status" value="1"/>
</dbReference>
<dbReference type="InterPro" id="IPR002502">
    <property type="entry name" value="Amidase_domain"/>
</dbReference>
<keyword evidence="1" id="KW-0732">Signal</keyword>
<dbReference type="PROSITE" id="PS50042">
    <property type="entry name" value="CNMP_BINDING_3"/>
    <property type="match status" value="1"/>
</dbReference>
<dbReference type="InterPro" id="IPR000595">
    <property type="entry name" value="cNMP-bd_dom"/>
</dbReference>
<dbReference type="PANTHER" id="PTHR41533:SF1">
    <property type="entry name" value="L,D-TRANSPEPTIDASE YCBB-RELATED"/>
    <property type="match status" value="1"/>
</dbReference>
<dbReference type="OrthoDB" id="9812621at2"/>
<evidence type="ECO:0000256" key="1">
    <source>
        <dbReference type="ARBA" id="ARBA00022729"/>
    </source>
</evidence>
<reference evidence="6 7" key="1">
    <citation type="submission" date="2016-10" db="EMBL/GenBank/DDBJ databases">
        <title>Draft genome sequences of four alkaliphilic bacteria belonging to the Anaerobacillus genus.</title>
        <authorList>
            <person name="Bassil N.M."/>
            <person name="Lloyd J.R."/>
        </authorList>
    </citation>
    <scope>NUCLEOTIDE SEQUENCE [LARGE SCALE GENOMIC DNA]</scope>
    <source>
        <strain evidence="6 7">DSM 18345</strain>
    </source>
</reference>
<evidence type="ECO:0000259" key="5">
    <source>
        <dbReference type="PROSITE" id="PS51272"/>
    </source>
</evidence>
<dbReference type="AlphaFoldDB" id="A0A1S2LD49"/>
<keyword evidence="7" id="KW-1185">Reference proteome</keyword>
<dbReference type="Pfam" id="PF01471">
    <property type="entry name" value="PG_binding_1"/>
    <property type="match status" value="3"/>
</dbReference>
<feature type="domain" description="Cyclic nucleotide-binding" evidence="4">
    <location>
        <begin position="249"/>
        <end position="286"/>
    </location>
</feature>
<dbReference type="SUPFAM" id="SSF47090">
    <property type="entry name" value="PGBD-like"/>
    <property type="match status" value="3"/>
</dbReference>
<organism evidence="6 7">
    <name type="scientific">Anaerobacillus alkalilacustris</name>
    <dbReference type="NCBI Taxonomy" id="393763"/>
    <lineage>
        <taxon>Bacteria</taxon>
        <taxon>Bacillati</taxon>
        <taxon>Bacillota</taxon>
        <taxon>Bacilli</taxon>
        <taxon>Bacillales</taxon>
        <taxon>Bacillaceae</taxon>
        <taxon>Anaerobacillus</taxon>
    </lineage>
</organism>
<dbReference type="GO" id="GO:0008745">
    <property type="term" value="F:N-acetylmuramoyl-L-alanine amidase activity"/>
    <property type="evidence" value="ECO:0007669"/>
    <property type="project" value="InterPro"/>
</dbReference>
<feature type="domain" description="SLH" evidence="5">
    <location>
        <begin position="412"/>
        <end position="468"/>
    </location>
</feature>
<dbReference type="Pfam" id="PF00395">
    <property type="entry name" value="SLH"/>
    <property type="match status" value="1"/>
</dbReference>
<evidence type="ECO:0000313" key="6">
    <source>
        <dbReference type="EMBL" id="OIJ10422.1"/>
    </source>
</evidence>
<dbReference type="RefSeq" id="WP_071310995.1">
    <property type="nucleotide sequence ID" value="NZ_MLQR01000050.1"/>
</dbReference>
<dbReference type="EMBL" id="MLQR01000050">
    <property type="protein sequence ID" value="OIJ10422.1"/>
    <property type="molecule type" value="Genomic_DNA"/>
</dbReference>
<gene>
    <name evidence="6" type="ORF">BKP37_17945</name>
</gene>
<dbReference type="InterPro" id="IPR036505">
    <property type="entry name" value="Amidase/PGRP_sf"/>
</dbReference>
<dbReference type="Gene3D" id="3.40.80.10">
    <property type="entry name" value="Peptidoglycan recognition protein-like"/>
    <property type="match status" value="1"/>
</dbReference>
<dbReference type="GO" id="GO:0009253">
    <property type="term" value="P:peptidoglycan catabolic process"/>
    <property type="evidence" value="ECO:0007669"/>
    <property type="project" value="InterPro"/>
</dbReference>
<dbReference type="InterPro" id="IPR036365">
    <property type="entry name" value="PGBD-like_sf"/>
</dbReference>
<proteinExistence type="predicted"/>
<sequence length="468" mass="51065">MANIQDIRNQTPKGSNRRDISRITKIARHHSATTGGDFWSFWNNRWKGLGWSTGGYHEIILRDGTVQLCYDPTVITNGVGGHNSTTYHIAMVGNGSFTDLQEKVWQERANGAINRFNLSVNDVLGHREFANQSTQCPGIDMNKIRNELRNSSAKGSTPISNTGELFLRRGDKGEEVRKLQNDLLKVGEELPRFGADGDFGSETEAAVRSFQQKHGLTVDGIVGPKTLGKLAELLSNSADKGSVSSPKTGELILRQGDKGEEVRKLQNDLVKVGEELPRFGADGDFGSETEAAVRSFQQKHGLTVDGIAGPRTLGKLAELLSNSADKGSVSSPKTGELILRQGDKGEEVRKLQNDLLKVGEELPRFGADGDFGSETEAAVRSFQQKHGLTVDGIAGPKTLGKLVEVLKKKSSDNSLFKDVPSNHSAYKAIKFAHDKGIMKGFEDGTFRPNQQVTRGELAQIIQNLVNKM</sequence>
<comment type="caution">
    <text evidence="6">The sequence shown here is derived from an EMBL/GenBank/DDBJ whole genome shotgun (WGS) entry which is preliminary data.</text>
</comment>
<dbReference type="InterPro" id="IPR002477">
    <property type="entry name" value="Peptidoglycan-bd-like"/>
</dbReference>
<protein>
    <recommendedName>
        <fullName evidence="3">Autolysin</fullName>
    </recommendedName>
    <alternativeName>
        <fullName evidence="2">Cell wall hydrolase</fullName>
    </alternativeName>
</protein>
<dbReference type="InterPro" id="IPR036366">
    <property type="entry name" value="PGBDSf"/>
</dbReference>
<accession>A0A1S2LD49</accession>
<evidence type="ECO:0000256" key="2">
    <source>
        <dbReference type="ARBA" id="ARBA00030881"/>
    </source>
</evidence>
<dbReference type="Gene3D" id="1.10.101.10">
    <property type="entry name" value="PGBD-like superfamily/PGBD"/>
    <property type="match status" value="3"/>
</dbReference>
<evidence type="ECO:0000259" key="4">
    <source>
        <dbReference type="PROSITE" id="PS50042"/>
    </source>
</evidence>
<dbReference type="Proteomes" id="UP000179524">
    <property type="component" value="Unassembled WGS sequence"/>
</dbReference>
<dbReference type="InterPro" id="IPR052905">
    <property type="entry name" value="LD-transpeptidase_YkuD-like"/>
</dbReference>
<evidence type="ECO:0000256" key="3">
    <source>
        <dbReference type="ARBA" id="ARBA00032390"/>
    </source>
</evidence>
<dbReference type="PANTHER" id="PTHR41533">
    <property type="entry name" value="L,D-TRANSPEPTIDASE HI_1667-RELATED"/>
    <property type="match status" value="1"/>
</dbReference>
<dbReference type="Pfam" id="PF01510">
    <property type="entry name" value="Amidase_2"/>
    <property type="match status" value="1"/>
</dbReference>
<dbReference type="InterPro" id="IPR001119">
    <property type="entry name" value="SLH_dom"/>
</dbReference>
<name>A0A1S2LD49_9BACI</name>